<accession>A0A4C1ZPN9</accession>
<dbReference type="AlphaFoldDB" id="A0A4C1ZPN9"/>
<comment type="caution">
    <text evidence="2">The sequence shown here is derived from an EMBL/GenBank/DDBJ whole genome shotgun (WGS) entry which is preliminary data.</text>
</comment>
<evidence type="ECO:0000256" key="1">
    <source>
        <dbReference type="SAM" id="MobiDB-lite"/>
    </source>
</evidence>
<feature type="region of interest" description="Disordered" evidence="1">
    <location>
        <begin position="1"/>
        <end position="27"/>
    </location>
</feature>
<reference evidence="2 3" key="1">
    <citation type="journal article" date="2019" name="Commun. Biol.">
        <title>The bagworm genome reveals a unique fibroin gene that provides high tensile strength.</title>
        <authorList>
            <person name="Kono N."/>
            <person name="Nakamura H."/>
            <person name="Ohtoshi R."/>
            <person name="Tomita M."/>
            <person name="Numata K."/>
            <person name="Arakawa K."/>
        </authorList>
    </citation>
    <scope>NUCLEOTIDE SEQUENCE [LARGE SCALE GENOMIC DNA]</scope>
</reference>
<name>A0A4C1ZPN9_EUMVA</name>
<dbReference type="OrthoDB" id="411823at2759"/>
<sequence length="196" mass="22419">MVTDIRDPAARSKISSKPVWHGTGLPSRPESCYTIRRRRVQKGGFQGLYSGINIQPNLLKPHFRFVALRIWRTQRECASVSGEENNPALAQVHSWGVINELNFTPLHTNSMVLTKKFKYNESVIHMSHLQVFRSSLKVLTSSKAHHPLAHEATFLLSLWKAHSVLGAYFRLTHIAIAGRKLARLRIYEAMRRRASR</sequence>
<dbReference type="Proteomes" id="UP000299102">
    <property type="component" value="Unassembled WGS sequence"/>
</dbReference>
<proteinExistence type="predicted"/>
<protein>
    <submittedName>
        <fullName evidence="2">Uncharacterized protein</fullName>
    </submittedName>
</protein>
<organism evidence="2 3">
    <name type="scientific">Eumeta variegata</name>
    <name type="common">Bagworm moth</name>
    <name type="synonym">Eumeta japonica</name>
    <dbReference type="NCBI Taxonomy" id="151549"/>
    <lineage>
        <taxon>Eukaryota</taxon>
        <taxon>Metazoa</taxon>
        <taxon>Ecdysozoa</taxon>
        <taxon>Arthropoda</taxon>
        <taxon>Hexapoda</taxon>
        <taxon>Insecta</taxon>
        <taxon>Pterygota</taxon>
        <taxon>Neoptera</taxon>
        <taxon>Endopterygota</taxon>
        <taxon>Lepidoptera</taxon>
        <taxon>Glossata</taxon>
        <taxon>Ditrysia</taxon>
        <taxon>Tineoidea</taxon>
        <taxon>Psychidae</taxon>
        <taxon>Oiketicinae</taxon>
        <taxon>Eumeta</taxon>
    </lineage>
</organism>
<evidence type="ECO:0000313" key="3">
    <source>
        <dbReference type="Proteomes" id="UP000299102"/>
    </source>
</evidence>
<keyword evidence="3" id="KW-1185">Reference proteome</keyword>
<feature type="compositionally biased region" description="Basic and acidic residues" evidence="1">
    <location>
        <begin position="1"/>
        <end position="10"/>
    </location>
</feature>
<evidence type="ECO:0000313" key="2">
    <source>
        <dbReference type="EMBL" id="GBP89223.1"/>
    </source>
</evidence>
<dbReference type="EMBL" id="BGZK01001984">
    <property type="protein sequence ID" value="GBP89223.1"/>
    <property type="molecule type" value="Genomic_DNA"/>
</dbReference>
<gene>
    <name evidence="2" type="ORF">EVAR_60348_1</name>
</gene>